<dbReference type="NCBIfam" id="NF004016">
    <property type="entry name" value="PRK05478.1"/>
    <property type="match status" value="1"/>
</dbReference>
<dbReference type="PANTHER" id="PTHR43822">
    <property type="entry name" value="HOMOACONITASE, MITOCHONDRIAL-RELATED"/>
    <property type="match status" value="1"/>
</dbReference>
<dbReference type="InterPro" id="IPR001030">
    <property type="entry name" value="Acoase/IPM_deHydtase_lsu_aba"/>
</dbReference>
<evidence type="ECO:0000256" key="8">
    <source>
        <dbReference type="ARBA" id="ARBA00022723"/>
    </source>
</evidence>
<comment type="function">
    <text evidence="2 13">Catalyzes the isomerization between 2-isopropylmalate and 3-isopropylmalate, via the formation of 2-isopropylmaleate.</text>
</comment>
<comment type="subunit">
    <text evidence="4 13">Heterodimer of LeuC and LeuD.</text>
</comment>
<dbReference type="GO" id="GO:0051539">
    <property type="term" value="F:4 iron, 4 sulfur cluster binding"/>
    <property type="evidence" value="ECO:0007669"/>
    <property type="project" value="UniProtKB-KW"/>
</dbReference>
<keyword evidence="7 13" id="KW-0028">Amino-acid biosynthesis</keyword>
<evidence type="ECO:0000256" key="7">
    <source>
        <dbReference type="ARBA" id="ARBA00022605"/>
    </source>
</evidence>
<comment type="cofactor">
    <cofactor evidence="13">
        <name>[4Fe-4S] cluster</name>
        <dbReference type="ChEBI" id="CHEBI:49883"/>
    </cofactor>
    <text evidence="13">Binds 1 [4Fe-4S] cluster per subunit.</text>
</comment>
<comment type="catalytic activity">
    <reaction evidence="1 13">
        <text>(2R,3S)-3-isopropylmalate = (2S)-2-isopropylmalate</text>
        <dbReference type="Rhea" id="RHEA:32287"/>
        <dbReference type="ChEBI" id="CHEBI:1178"/>
        <dbReference type="ChEBI" id="CHEBI:35121"/>
        <dbReference type="EC" id="4.2.1.33"/>
    </reaction>
</comment>
<evidence type="ECO:0000256" key="13">
    <source>
        <dbReference type="HAMAP-Rule" id="MF_01026"/>
    </source>
</evidence>
<dbReference type="InterPro" id="IPR018136">
    <property type="entry name" value="Aconitase_4Fe-4S_BS"/>
</dbReference>
<dbReference type="GO" id="GO:0003861">
    <property type="term" value="F:3-isopropylmalate dehydratase activity"/>
    <property type="evidence" value="ECO:0007669"/>
    <property type="project" value="UniProtKB-UniRule"/>
</dbReference>
<accession>V2UM89</accession>
<dbReference type="NCBIfam" id="NF009116">
    <property type="entry name" value="PRK12466.1"/>
    <property type="match status" value="1"/>
</dbReference>
<dbReference type="CDD" id="cd01583">
    <property type="entry name" value="IPMI"/>
    <property type="match status" value="1"/>
</dbReference>
<dbReference type="PRINTS" id="PR00415">
    <property type="entry name" value="ACONITASE"/>
</dbReference>
<keyword evidence="5 13" id="KW-0432">Leucine biosynthesis</keyword>
<evidence type="ECO:0000313" key="15">
    <source>
        <dbReference type="EMBL" id="ESK49721.1"/>
    </source>
</evidence>
<dbReference type="PANTHER" id="PTHR43822:SF9">
    <property type="entry name" value="3-ISOPROPYLMALATE DEHYDRATASE"/>
    <property type="match status" value="1"/>
</dbReference>
<dbReference type="Proteomes" id="UP000018415">
    <property type="component" value="Unassembled WGS sequence"/>
</dbReference>
<feature type="binding site" evidence="13">
    <location>
        <position position="348"/>
    </location>
    <ligand>
        <name>[4Fe-4S] cluster</name>
        <dbReference type="ChEBI" id="CHEBI:49883"/>
    </ligand>
</feature>
<evidence type="ECO:0000256" key="3">
    <source>
        <dbReference type="ARBA" id="ARBA00004729"/>
    </source>
</evidence>
<keyword evidence="12 13" id="KW-0100">Branched-chain amino acid biosynthesis</keyword>
<name>V2UM89_9GAMM</name>
<dbReference type="GO" id="GO:0009098">
    <property type="term" value="P:L-leucine biosynthetic process"/>
    <property type="evidence" value="ECO:0007669"/>
    <property type="project" value="UniProtKB-UniRule"/>
</dbReference>
<dbReference type="Pfam" id="PF00330">
    <property type="entry name" value="Aconitase"/>
    <property type="match status" value="1"/>
</dbReference>
<keyword evidence="10 13" id="KW-0411">Iron-sulfur</keyword>
<evidence type="ECO:0000256" key="6">
    <source>
        <dbReference type="ARBA" id="ARBA00022485"/>
    </source>
</evidence>
<evidence type="ECO:0000256" key="5">
    <source>
        <dbReference type="ARBA" id="ARBA00022430"/>
    </source>
</evidence>
<evidence type="ECO:0000259" key="14">
    <source>
        <dbReference type="Pfam" id="PF00330"/>
    </source>
</evidence>
<dbReference type="FunFam" id="3.30.499.10:FF:000007">
    <property type="entry name" value="3-isopropylmalate dehydratase large subunit"/>
    <property type="match status" value="1"/>
</dbReference>
<feature type="binding site" evidence="13">
    <location>
        <position position="409"/>
    </location>
    <ligand>
        <name>[4Fe-4S] cluster</name>
        <dbReference type="ChEBI" id="CHEBI:49883"/>
    </ligand>
</feature>
<keyword evidence="9 13" id="KW-0408">Iron</keyword>
<dbReference type="InterPro" id="IPR050067">
    <property type="entry name" value="IPM_dehydratase_rel_enz"/>
</dbReference>
<evidence type="ECO:0000256" key="4">
    <source>
        <dbReference type="ARBA" id="ARBA00011271"/>
    </source>
</evidence>
<comment type="similarity">
    <text evidence="13">Belongs to the aconitase/IPM isomerase family. LeuC type 1 subfamily.</text>
</comment>
<comment type="caution">
    <text evidence="15">The sequence shown here is derived from an EMBL/GenBank/DDBJ whole genome shotgun (WGS) entry which is preliminary data.</text>
</comment>
<dbReference type="UniPathway" id="UPA00048">
    <property type="reaction ID" value="UER00071"/>
</dbReference>
<dbReference type="InterPro" id="IPR036008">
    <property type="entry name" value="Aconitase_4Fe-4S_dom"/>
</dbReference>
<gene>
    <name evidence="13" type="primary">leuC</name>
    <name evidence="15" type="ORF">P253_00578</name>
</gene>
<keyword evidence="16" id="KW-1185">Reference proteome</keyword>
<evidence type="ECO:0000256" key="2">
    <source>
        <dbReference type="ARBA" id="ARBA00002695"/>
    </source>
</evidence>
<dbReference type="PROSITE" id="PS01244">
    <property type="entry name" value="ACONITASE_2"/>
    <property type="match status" value="1"/>
</dbReference>
<dbReference type="PATRIC" id="fig|1341679.3.peg.562"/>
<feature type="binding site" evidence="13">
    <location>
        <position position="412"/>
    </location>
    <ligand>
        <name>[4Fe-4S] cluster</name>
        <dbReference type="ChEBI" id="CHEBI:49883"/>
    </ligand>
</feature>
<evidence type="ECO:0000256" key="1">
    <source>
        <dbReference type="ARBA" id="ARBA00000491"/>
    </source>
</evidence>
<dbReference type="SUPFAM" id="SSF53732">
    <property type="entry name" value="Aconitase iron-sulfur domain"/>
    <property type="match status" value="1"/>
</dbReference>
<dbReference type="InterPro" id="IPR004430">
    <property type="entry name" value="3-IsopropMal_deHydase_lsu"/>
</dbReference>
<reference evidence="15 16" key="1">
    <citation type="submission" date="2013-10" db="EMBL/GenBank/DDBJ databases">
        <title>The Genome Sequence of Acinetobacter indicus CIP 110367.</title>
        <authorList>
            <consortium name="The Broad Institute Genomics Platform"/>
            <consortium name="The Broad Institute Genome Sequencing Center for Infectious Disease"/>
            <person name="Cerqueira G."/>
            <person name="Feldgarden M."/>
            <person name="Courvalin P."/>
            <person name="Grillot-Courvalin C."/>
            <person name="Clermont D."/>
            <person name="Rocha E."/>
            <person name="Yoon E.-J."/>
            <person name="Nemec A."/>
            <person name="Young S.K."/>
            <person name="Zeng Q."/>
            <person name="Gargeya S."/>
            <person name="Fitzgerald M."/>
            <person name="Abouelleil A."/>
            <person name="Alvarado L."/>
            <person name="Berlin A.M."/>
            <person name="Chapman S.B."/>
            <person name="Gainer-Dewar J."/>
            <person name="Goldberg J."/>
            <person name="Gnerre S."/>
            <person name="Griggs A."/>
            <person name="Gujja S."/>
            <person name="Hansen M."/>
            <person name="Howarth C."/>
            <person name="Imamovic A."/>
            <person name="Ireland A."/>
            <person name="Larimer J."/>
            <person name="McCowan C."/>
            <person name="Murphy C."/>
            <person name="Pearson M."/>
            <person name="Poon T.W."/>
            <person name="Priest M."/>
            <person name="Roberts A."/>
            <person name="Saif S."/>
            <person name="Shea T."/>
            <person name="Sykes S."/>
            <person name="Wortman J."/>
            <person name="Nusbaum C."/>
            <person name="Birren B."/>
        </authorList>
    </citation>
    <scope>NUCLEOTIDE SEQUENCE [LARGE SCALE GENOMIC DNA]</scope>
    <source>
        <strain evidence="15 16">CIP 110367</strain>
    </source>
</reference>
<dbReference type="InterPro" id="IPR015931">
    <property type="entry name" value="Acnase/IPM_dHydase_lsu_aba_1/3"/>
</dbReference>
<dbReference type="HAMAP" id="MF_01026">
    <property type="entry name" value="LeuC_type1"/>
    <property type="match status" value="1"/>
</dbReference>
<keyword evidence="8 13" id="KW-0479">Metal-binding</keyword>
<dbReference type="eggNOG" id="COG0065">
    <property type="taxonomic scope" value="Bacteria"/>
</dbReference>
<evidence type="ECO:0000256" key="12">
    <source>
        <dbReference type="ARBA" id="ARBA00023304"/>
    </source>
</evidence>
<organism evidence="15 16">
    <name type="scientific">Acinetobacter indicus CIP 110367</name>
    <dbReference type="NCBI Taxonomy" id="1341679"/>
    <lineage>
        <taxon>Bacteria</taxon>
        <taxon>Pseudomonadati</taxon>
        <taxon>Pseudomonadota</taxon>
        <taxon>Gammaproteobacteria</taxon>
        <taxon>Moraxellales</taxon>
        <taxon>Moraxellaceae</taxon>
        <taxon>Acinetobacter</taxon>
    </lineage>
</organism>
<dbReference type="EMBL" id="AYET01000001">
    <property type="protein sequence ID" value="ESK49721.1"/>
    <property type="molecule type" value="Genomic_DNA"/>
</dbReference>
<dbReference type="InterPro" id="IPR033941">
    <property type="entry name" value="IPMI_cat"/>
</dbReference>
<dbReference type="GO" id="GO:0046872">
    <property type="term" value="F:metal ion binding"/>
    <property type="evidence" value="ECO:0007669"/>
    <property type="project" value="UniProtKB-KW"/>
</dbReference>
<proteinExistence type="inferred from homology"/>
<comment type="pathway">
    <text evidence="3 13">Amino-acid biosynthesis; L-leucine biosynthesis; L-leucine from 3-methyl-2-oxobutanoate: step 2/4.</text>
</comment>
<evidence type="ECO:0000256" key="9">
    <source>
        <dbReference type="ARBA" id="ARBA00023004"/>
    </source>
</evidence>
<feature type="domain" description="Aconitase/3-isopropylmalate dehydratase large subunit alpha/beta/alpha" evidence="14">
    <location>
        <begin position="7"/>
        <end position="459"/>
    </location>
</feature>
<dbReference type="AlphaFoldDB" id="V2UM89"/>
<sequence length="472" mass="52020">MAKTLYDKIWDSHLIEQDKNGEGLIYIDRQLINEVTSPQAYQGLYEAGRSLWRPESVVATADHNTPTLNIHAEIPDQLSREQVALLTKNIEFTGARHFFPYASKNQGILHVVSPELGLTQPGMTIACGDSHTSTHGALAALAFGIGTSEIEHILATQSLWLKKFKNYGIYINGQLNQGVYSKDIALYIIQNIGSAGAVNHVIEYLGDTVHQMSIEARMTLCNMAVEAGARTGIIAVDDVTIEYLRTLPFSPIDEQLNQAIDYWRTLYSDDNAKFDRIFTIDATQVVPMVTWGTSPDMACSVNSIIPYPEDYVDPVKQKSVVRALQYMGLESGSKLSDLQFDKVFIGSCTNSRIEDLRIVANIVKDKKIASTLKQALIVPGSGKVKAQAELEGLDKIFLAAGFEWRSPGCSMCLGMNDDHLNPKERCASTSNRNFEGRQGAGGRTHLMSPATAAATAIHGVLTDPRRYIYETI</sequence>
<dbReference type="HOGENOM" id="CLU_006714_3_4_6"/>
<protein>
    <recommendedName>
        <fullName evidence="13">3-isopropylmalate dehydratase large subunit</fullName>
        <ecNumber evidence="13">4.2.1.33</ecNumber>
    </recommendedName>
    <alternativeName>
        <fullName evidence="13">Alpha-IPM isomerase</fullName>
        <shortName evidence="13">IPMI</shortName>
    </alternativeName>
    <alternativeName>
        <fullName evidence="13">Isopropylmalate isomerase</fullName>
    </alternativeName>
</protein>
<dbReference type="OrthoDB" id="9802769at2"/>
<keyword evidence="6 13" id="KW-0004">4Fe-4S</keyword>
<dbReference type="NCBIfam" id="TIGR00170">
    <property type="entry name" value="leuC"/>
    <property type="match status" value="1"/>
</dbReference>
<evidence type="ECO:0000313" key="16">
    <source>
        <dbReference type="Proteomes" id="UP000018415"/>
    </source>
</evidence>
<dbReference type="EC" id="4.2.1.33" evidence="13"/>
<dbReference type="Gene3D" id="3.30.499.10">
    <property type="entry name" value="Aconitase, domain 3"/>
    <property type="match status" value="2"/>
</dbReference>
<keyword evidence="11 13" id="KW-0456">Lyase</keyword>
<evidence type="ECO:0000256" key="11">
    <source>
        <dbReference type="ARBA" id="ARBA00023239"/>
    </source>
</evidence>
<evidence type="ECO:0000256" key="10">
    <source>
        <dbReference type="ARBA" id="ARBA00023014"/>
    </source>
</evidence>